<evidence type="ECO:0000256" key="15">
    <source>
        <dbReference type="ARBA" id="ARBA00023273"/>
    </source>
</evidence>
<dbReference type="PANTHER" id="PTHR23169:SF25">
    <property type="entry name" value="MICROTUBULE-ACTIN CROSS-LINKING FACTOR 1, ISOFORMS 1_2_3_4_5"/>
    <property type="match status" value="1"/>
</dbReference>
<feature type="domain" description="EF-hand" evidence="21">
    <location>
        <begin position="6527"/>
        <end position="6562"/>
    </location>
</feature>
<reference evidence="23" key="3">
    <citation type="submission" date="2025-09" db="UniProtKB">
        <authorList>
            <consortium name="Ensembl"/>
        </authorList>
    </citation>
    <scope>IDENTIFICATION</scope>
</reference>
<keyword evidence="7" id="KW-0597">Phosphoprotein</keyword>
<feature type="compositionally biased region" description="Low complexity" evidence="18">
    <location>
        <begin position="6833"/>
        <end position="6850"/>
    </location>
</feature>
<dbReference type="SUPFAM" id="SSF47473">
    <property type="entry name" value="EF-hand"/>
    <property type="match status" value="1"/>
</dbReference>
<dbReference type="SUPFAM" id="SSF75399">
    <property type="entry name" value="Plakin repeat"/>
    <property type="match status" value="5"/>
</dbReference>
<accession>A0AAR2K3U1</accession>
<dbReference type="SUPFAM" id="SSF143575">
    <property type="entry name" value="GAS2 domain-like"/>
    <property type="match status" value="1"/>
</dbReference>
<dbReference type="FunFam" id="1.20.58.60:FF:000001">
    <property type="entry name" value="Microtubule-actin cross-linking factor 1"/>
    <property type="match status" value="3"/>
</dbReference>
<dbReference type="Pfam" id="PF21020">
    <property type="entry name" value="Spectrin_4"/>
    <property type="match status" value="1"/>
</dbReference>
<dbReference type="PROSITE" id="PS50222">
    <property type="entry name" value="EF_HAND_2"/>
    <property type="match status" value="2"/>
</dbReference>
<dbReference type="InterPro" id="IPR018247">
    <property type="entry name" value="EF_Hand_1_Ca_BS"/>
</dbReference>
<dbReference type="InterPro" id="IPR001589">
    <property type="entry name" value="Actinin_actin-bd_CS"/>
</dbReference>
<evidence type="ECO:0000256" key="9">
    <source>
        <dbReference type="ARBA" id="ARBA00022723"/>
    </source>
</evidence>
<dbReference type="SUPFAM" id="SSF46966">
    <property type="entry name" value="Spectrin repeat"/>
    <property type="match status" value="27"/>
</dbReference>
<keyword evidence="5" id="KW-1003">Cell membrane</keyword>
<dbReference type="Pfam" id="PF18373">
    <property type="entry name" value="Spectrin_2"/>
    <property type="match status" value="1"/>
</dbReference>
<feature type="region of interest" description="Disordered" evidence="18">
    <location>
        <begin position="2814"/>
        <end position="2855"/>
    </location>
</feature>
<dbReference type="SUPFAM" id="SSF47576">
    <property type="entry name" value="Calponin-homology domain, CH-domain"/>
    <property type="match status" value="1"/>
</dbReference>
<dbReference type="Pfam" id="PF17902">
    <property type="entry name" value="SH3_10"/>
    <property type="match status" value="1"/>
</dbReference>
<dbReference type="InterPro" id="IPR018159">
    <property type="entry name" value="Spectrin/alpha-actinin"/>
</dbReference>
<keyword evidence="8" id="KW-0493">Microtubule</keyword>
<feature type="region of interest" description="Disordered" evidence="18">
    <location>
        <begin position="1"/>
        <end position="64"/>
    </location>
</feature>
<feature type="region of interest" description="Disordered" evidence="18">
    <location>
        <begin position="3416"/>
        <end position="3446"/>
    </location>
</feature>
<evidence type="ECO:0000256" key="8">
    <source>
        <dbReference type="ARBA" id="ARBA00022701"/>
    </source>
</evidence>
<dbReference type="PROSITE" id="PS00020">
    <property type="entry name" value="ACTININ_2"/>
    <property type="match status" value="1"/>
</dbReference>
<dbReference type="InterPro" id="IPR049538">
    <property type="entry name" value="PCN-like_spectrin-like_rpt"/>
</dbReference>
<dbReference type="SMART" id="SM00150">
    <property type="entry name" value="SPEC"/>
    <property type="match status" value="26"/>
</dbReference>
<dbReference type="GO" id="GO:0005886">
    <property type="term" value="C:plasma membrane"/>
    <property type="evidence" value="ECO:0007669"/>
    <property type="project" value="UniProtKB-SubCell"/>
</dbReference>
<dbReference type="Gene3D" id="3.90.1290.10">
    <property type="entry name" value="Plakin repeat"/>
    <property type="match status" value="6"/>
</dbReference>
<comment type="subcellular location">
    <subcellularLocation>
        <location evidence="1">Cell membrane</location>
    </subcellularLocation>
    <subcellularLocation>
        <location evidence="3">Cell projection</location>
    </subcellularLocation>
    <subcellularLocation>
        <location evidence="2">Cytoplasm</location>
        <location evidence="2">Cytoskeleton</location>
    </subcellularLocation>
</comment>
<keyword evidence="24" id="KW-1185">Reference proteome</keyword>
<dbReference type="InterPro" id="IPR043197">
    <property type="entry name" value="Plakin"/>
</dbReference>
<feature type="domain" description="Calponin-homology (CH)" evidence="20">
    <location>
        <begin position="79"/>
        <end position="182"/>
    </location>
</feature>
<keyword evidence="4 16" id="KW-0728">SH3 domain</keyword>
<evidence type="ECO:0000259" key="19">
    <source>
        <dbReference type="PROSITE" id="PS50002"/>
    </source>
</evidence>
<dbReference type="GO" id="GO:0008017">
    <property type="term" value="F:microtubule binding"/>
    <property type="evidence" value="ECO:0007669"/>
    <property type="project" value="InterPro"/>
</dbReference>
<dbReference type="Pfam" id="PF13499">
    <property type="entry name" value="EF-hand_7"/>
    <property type="match status" value="1"/>
</dbReference>
<dbReference type="InterPro" id="IPR001101">
    <property type="entry name" value="Plectin_repeat"/>
</dbReference>
<dbReference type="InterPro" id="IPR002017">
    <property type="entry name" value="Spectrin_repeat"/>
</dbReference>
<dbReference type="InterPro" id="IPR041573">
    <property type="entry name" value="Desmoplakin_Spectrin-like"/>
</dbReference>
<dbReference type="GO" id="GO:0005874">
    <property type="term" value="C:microtubule"/>
    <property type="evidence" value="ECO:0007669"/>
    <property type="project" value="UniProtKB-KW"/>
</dbReference>
<evidence type="ECO:0000259" key="21">
    <source>
        <dbReference type="PROSITE" id="PS50222"/>
    </source>
</evidence>
<dbReference type="InterPro" id="IPR001452">
    <property type="entry name" value="SH3_domain"/>
</dbReference>
<evidence type="ECO:0000259" key="20">
    <source>
        <dbReference type="PROSITE" id="PS50021"/>
    </source>
</evidence>
<keyword evidence="9" id="KW-0479">Metal-binding</keyword>
<gene>
    <name evidence="23" type="primary">MACF1</name>
</gene>
<feature type="coiled-coil region" evidence="17">
    <location>
        <begin position="3987"/>
        <end position="4014"/>
    </location>
</feature>
<feature type="compositionally biased region" description="Polar residues" evidence="18">
    <location>
        <begin position="6758"/>
        <end position="6767"/>
    </location>
</feature>
<feature type="compositionally biased region" description="Low complexity" evidence="18">
    <location>
        <begin position="6717"/>
        <end position="6739"/>
    </location>
</feature>
<feature type="compositionally biased region" description="Acidic residues" evidence="18">
    <location>
        <begin position="2143"/>
        <end position="2152"/>
    </location>
</feature>
<evidence type="ECO:0000256" key="5">
    <source>
        <dbReference type="ARBA" id="ARBA00022475"/>
    </source>
</evidence>
<dbReference type="SMART" id="SM00250">
    <property type="entry name" value="PLEC"/>
    <property type="match status" value="17"/>
</dbReference>
<feature type="coiled-coil region" evidence="17">
    <location>
        <begin position="3488"/>
        <end position="3515"/>
    </location>
</feature>
<keyword evidence="17" id="KW-0175">Coiled coil</keyword>
<dbReference type="Pfam" id="PF02187">
    <property type="entry name" value="GAS2"/>
    <property type="match status" value="1"/>
</dbReference>
<dbReference type="FunFam" id="3.30.920.20:FF:000001">
    <property type="entry name" value="Microtubule-actin cross-linking factor 1"/>
    <property type="match status" value="1"/>
</dbReference>
<feature type="region of interest" description="Disordered" evidence="18">
    <location>
        <begin position="2922"/>
        <end position="2974"/>
    </location>
</feature>
<dbReference type="GeneTree" id="ENSGT00940000155824"/>
<evidence type="ECO:0000256" key="10">
    <source>
        <dbReference type="ARBA" id="ARBA00022737"/>
    </source>
</evidence>
<sequence length="6850" mass="772070">MSSSDEESLSERSCISERSFRSERSGGSLSPCPHATTGPKGDTLPWNLSRHERRKRKSQDSVLDPAERAVVRVADERDRVQKKTFTKWVNKHLIKVRKHITDLYEDLRDGHNLISLLEVLSGVTLPREKGRMRFHRLQNVQIALDFLKQRQVKLVNIRNDDITDGNPKLTLGLIWTIILHFQISEIYVSGESGDLTAKEKLLLWTQQATEGYHGLRCVNFSSSWSDGRMFNALLHRYRPDLIDMEVVAHQTNRENLEQAFEIAESLGVTRLLDAEDVDVPSPDEKSVITYVSSIYDAFPKIPEGGEGIKPHEVDQQWAEYQSRFSSLLQWTRQHTALMANKGFPQNPVELKALYNEYIHFKETEIPAKELEKGHIKHLYKLLEVWIEFGRIKLPQGLHPNDLEEEWGKLILEMLEREKALRPAVERLELLLQKANKFQNMAVDCEEKLTLAKNTLQVDTSHLESGEPAQCEQELGAYLQDCEALVRQLHLDLQVLRDEKYYQVEQLAFRVTRLQEELVSLRLQCSSVYRKGHFSSGGLLGEQTAQRGSAGSLPTLGAQTLLGAIGAVATLMRQPMSRSDLVAISSSEDEGSLRFIYELLGWVEETQELLERAEWGSDLPSVEQHLQDHHTIHTTVEELLHSLKEARSYEPRVSPNFRSSYSETLAKLENQYCKLLEHSSWRLRCLESLRAFVSHCTEELIWLNEKEEEELAFDWSENTTNMTAKREQYTEMRSELEEKQKVMRSLQETADQLCQDNHPAKQTVEAYSAALQTQWQWVRQLCICVEQHLKDNTAYFLFMSDARECETYLRQLQDTIKRQYTCDKNSRLGKLEDLLQDSMEEKEQLIEYRSSVASLVGRAKTVVQLRPRSADCILGTTTPIRAICDYRQIEITVSKGEECVLEDNSQRTKWKIISPTGNEAMVPSVCFTVPPPNKEAIDTANRMEQLYQNVMSLWHQLHMNMKSVVTWHYLQKDINNILSWTLDTVRSQSLSERQQALEHLNTHLTDFLADSHESTLFTPSERRELEKEVANCGQHCQALLISMETVEKDESISRSYLSELQSIKSHLQEAEQRLMKGLQASPPSGLSGGGADTAIHIAEQEKLQQDLKGLQSDLGNVSRRCVSFFEEKPTSSSVPVLRSELNLAVEKIERLNSLSSVYLQKLKTVDVLMRSLQVAESQVKKYEGRLSEEDIVPADTTAIQALREQLNVKLEKQDHIFQSLSLEMQQAREAGTQLSQLHSDRSPEMDRYQEKAHQLTERWNGVRRQMETRLSDLEMLGSVLQQYRAGHSALIHWIEETTAKQENTQPEQTDSKALSEQLTQQTALVAEIEQNQVKLDECQNHSKHYCTAVKDYELQLMTFRAFVESTQKSPVKRRRMHSSSDAITQEFMDLRTRYTALVTLTTQHVKYISDALRRLEEEEKQVEEERQARVGEVSELLSWVKGLQERPAESSLAAQQVWVVSTLRAQVTSQLDDLTATYKQLCDSSAAQLQQLEEQLAKEEKRKDHKTVAGVIDLETMETFPVFQSARRGLIDQDTCRVLLESQLVMGGLLQPDSPQSLSLEESLATGLIDNCTYQSLLELETALHLVQQFQITKSQFIPVAAAVEMGHIKEQIALRILELQLSLGGLLDVSSNEILSLENAMTKGFLSVAVYNKLHSRLDRRELIDPNTAEKLNLSEFHQRCVLNQETGLRLLPVNQQSRGTVCLRSGRKVSVFRAVQEGLIDQQVTIRLLEAQLFAGGITDPRSGHRLTVDEAVRLGLMDQDLACALLTRQLQTGGIIDPASGERLELNEAIQRDLLSSRMALRVLESQWSFMGMIWPESGELLSISDALQQGVVSGELAWKFLSKRHFVGALYCPESGRVVPLACAEKILGTEVVEVLEKTRVPDALPAMISSGSLNVSRWGSSSSPLLSSPAFSPPHLHDDTSFSEGAGSEEQVKYRLLCYLMTHSYINAGSGERLVLLEPELIELICQPTKDQSRPEPHLGEPSDREKPDFSMPFSEPEQRNIENLTEAQKRNVTDNAVCETKKVKSPLEEDAAYEEKSSLVKNSDNALELAETVPEVQTLPSFIKQVSILPTNSVLDLFTKEVKEIKREETVLGLTDPRPLSIEMPKLNQCLLDEKEEAAPSKNKRLGTRTENTAADISFEDAAEESQDGQVDQNDRLDKINLLSIAREGVQVKKIEVTDISDQMDTYRNTETTDSSKIPKMLSMEQIDEDAELEDKAKQLLQGGLLTDGAQKLLLDKAVSQGVLLGHTAVKVMSKAGLFGGFLDVSACKSLSVEDVMQEGLLDEDLLKSVLQSEKTLAGVIDVEHNQICSLKDAAQTGLLDPDTVARLLEAQVVSGGIVDLRRGKKVSVTLAANFGLIEEAQKEDLLAMEKSCHGKSSNPYTSHTKLTLQLQMDGVVDPKTKQPLSLQQAIQKGIIGHKEAQQILMQQVAEGGIVHHGSGVRLSVADSVQQGLIDKSFVQKLEDFEKSCQRQEQFGSDPNSISVQASVGFICDSVSKSRLALTEAVSRGFIDEDTANKAMASPNVISGLLDPHSACIVPYSELINQGKIDIETGRRFLEVRPFRGVPQKQNGGMMTLPEAVKTGQVDPVPALRVLQSQADSGGIINISDGKRLTIPEAVEKGLVEKDIARVIATNQIVKGGLINPSSGHRVSDLKEAVQEGLISREMAAELQDNFDPVDEPSYKEEGTATVVPSTSGMYSPLVSNQVSHSNSQHESTEVSAAHLSESEKTDCMITEVLEAPQPEKTQLLQHYAPYEMEEQTHKVISSTDLEINTDASLEVLTHFALKTEKRLQQAIKDFDPDIYKELQHQPSEVQIPQLSETEFENGKKYDTTPTPDHPPESDSQMQPEVELAPTKTYTKLENYEKSGYSIAPDTTHTIHDGQTPSSEETNGQFSKAAEQQSSSYANAVCESKQNVENGKGVAGQKIQVKKSGKGKYMKQARIGTKRDESLDSKSLDENAALPSEGTEINRNLLDTHEESVKEGANLQKEEMTGLEDGNSTTVNLSHVVDVENKILKDVPDIGHEEVQVNLEVRELSVVTPSEDTENKSIRAMAGFDPKTVEDIKEKKVEVQLESLTTQDMSVASFVKDTESKTGNYVLGIDKKSADGKNDVKEYLEVQRPLDLSVTSTIESTENKSGKEAVVIDQKTEEYGKLEQEDKLRLNALQHPDINVVPPVEGTDNRMRTKIGVVDQESIDVKVDLVTLQPLGLKCLEHDQRILALLSMVRHTEVCLKQQHELMFLFFLFLQNQTLALELCDLEPQVNKELEASRQLLGSHLEDVPPQLLMALEKDGRSLSRAFDAARELSQSVQQGMKSHRDARKVRENIHLRMKTFFFQYNMVPCILSCVFHLQELEEHLAARSSDVSTVAFDIQVFISECAQDLEPEQSRHLLRQLQQLQRAFHQATGRAHARAEALSVQQAREEEREQKEKEQEEREREKEKQTAMKKEVCKCWFSFHAHLLQVAQSTRSLLEQPDSSVPPEEKQRLRVRLDQLQSQHQEHLQSCQEKLRRTESLRDDLTKFLQEHGTLGTWLEQSERGLCSIGQGEADAQLAEDVICHKADLRFVSISGQKVLDSVQGALERMGGTDPALEDIRQLVNDKLQDASHRYSSLQNKVGKIGCQLNIFFIHTFFLHLQDELAERSMQLEKVKKAGKVLTSTHEFPTLKATDITTTTGSYTSSRLGALLERVSQRAEQLQTAVAQSVSVQEGLKALLAWLDGLALTPGPVQPTAQAVQDLLSRQGSVEATRDSVSKLLKSADASTVSGLQGALQDLIQHYTTAQTKQAENEAELRGVLPKLESFDRLSMDLHSFMQSRERALSLGGQPDRSIEDYRHTVELLVTISQDLLSEWESQGSRVQELNKSSSELESLIIDITASRNNTGKHTKIYNSVIVSLLSFPSLFHLDLTEIQVAMSEVNSRYEQLGGNLQEKQSRQQVSLEMCLKAKQDTETLLQWLGPREQSLTRGQIASPSRPEVVQAQARENKALLSELSEHSGKVEDLKNTLKQLITENPDSPEAETWKQQLKDIDCRWEKANKTAAQRQTELETCADRLGSFASAASQLGPWLREKELMMSVLGPLSIDPNMLNTQKQQVQFMLREFETRRPQFDQLTQAAEGILSPTGEQGSGDGHDLVEVQQELADITRQWDDLTSRLSERSEQIDQAQGTSERFQTLLRELSMSAADLAERLDAQASLSAQPEALRRRLQETGEIRAELEQRKGQLAKAEELCAELSAIVAEPYLREELHKRLESVSGPLSSLEERAADGLSQLQSALSSTQQFQQMFEELRSWLDGQAGEHTGSVSDPLPCQPEALQTLLTQQEELLRGVAQQRGSYELIQAEGASLLASLPTGNERSALQAQLATLRQDWEGLNQCLSEKQVRVKETLSRAEQYKQHRDDLAPWVTECEKRETEILPSLDAAALDDALQKAKQLGLDLDRRRPLLEALNLAADQLLEQSRTGEEEVRDEKAQLNRRLDSLSEKLHGRTTQLEELGNRLREFEEGRQAVERRLEAAKHQLEVQEALGPQACSNKSLERLRSQQEMLNSLQPQVVYLRDLAKGLVQDMPQAAVESREGRQHLVQQVHDAEREFEEVTDKVRTKSDLSCCSSLESRLQGVGEVQSHVRDVFSRLADLDDELDSLSPVGRDADSLASQAEAVKGFLGRLATLRAELEGHGGECTTMLRREGSSPDLLALRRETEALSRQAAKLAERGQGRLSLIEAAEERVREFYARLAELQGLLDQAEEGVNAQGVVGTEVDVIKQQLLEFKAVEREQIDSIQPKLQHVNAVGQGLIQSAAKHTDTQALEHDLETTNLRWNSLNKRVAERIAQLQEALLHCGKFQDALEPLLSWLSDTEELIANQKPPSAEYRVVKAQIQEQKLLQRLLDDRRGTVEMIMVEGERIAATAESQDRDKIQKQLQSLGVRWKDILEKASGRQQQLEELQVLALQFHETVEPLGEWLSATERRLSSAEPMGTQTSKITQQISRHKSLNEEIVSRKKTVDQAIKNGQALLKQTTGEEVLLIQEKLDGIKSRYAEMTAGSSKALRTLEQALQLATRFASAHEDLNQWLDSVEAELNNVEPDTTPAYQDRQKELKCVSAEKRLVLDTVNEVGSALLDLVPWRAREGLDRLVADANQRYRQADETITQRVQLVQAAIQRSQQYEEAVDAELAWVGETERKLVSLGPLSLEPDVTVAQLQVQRAFNIDIIRHKDTVDQLLNTREDILESCSELQREALKIKTDSLNLRYEAVSQNHAERFSALEQAQVLVARFWETYEELEPWLGETETLISQLPPPAIDTEALRQQQDQMRLLRESIAEHKPHIDKLLKIGPQLAELSAQEGTTVRQRYSGAERRYLAIKEEVKNRATALDEAFSQSAQFHDKMDPLLETLEGAVQRLRQPPPVAAEVEKIREQLAEHRAAGLELDKLLPSFSALCSRGEELITRAPHDDPAHTMLFFKYIFCRAEEREGKLQDVLDLAGKFWSDMAALLSTLRDSQEIVKELEDPGVDPSLIKQQIEAAEAIKAETDGLREELEIVRTLGADLIFACGETEKPEVKKTIDEMNAAWEGLNRTWRERMEKLDEAMTASVQYQDALQGMFDYLDNAVIKLCDMPAVGTDLSTVKQQIEELKQYKVEVYQQQIDMEKLCHQGELLLKKVTDQTDRDMIQEPLTELRHLWDNLGDKITLRQIADVFFLYAYCFSLFHLSLGQFQHALSELQSWLSHTHATLDTQRPISSDPKAIEIELAKHHVLRNDVLSHRATVETVNSAGSELLDSSPGDEASHLRDQLDELNRSWDSVLLKTEERQKLLEAALQQAEGFHGELEEFLQWLRRTESQLSAAKPTGGLPETAREQLQQHMELQVQLTQRGEQYHRLLDQGESMLLARGGEEAGPGTTQTQQNLALLQNKWASLNTKMDDRRAKLEEAVSLATGFQSSLQDTINWLTQAEQTLNMAQPPSLILDTVLFQIDEHKVFVNEVNTHREQVLALEKVGSQLRFASLKQDVVLIKNLLLSVQARWDKLVQRSLDRGRHLDEARKRAKQFHEAWRKLTDWLEEAESRLDSELEISNEPDKIKVQLAKHKEFQKALGSKQPVYDTTVRSGKAMRDKATLPADTQKLDNLLGEVRDKWDTVCGKSVERQHKLEEALLFSGQFAEALQALVDWLYRVEPQLAEDQPVHGDLDLVSNLMDSHKAFQKELGKRTSSVQALKRSARELMETGRDDTAWVKVQVQELSNRWDTVCALSVTKQTRLQQALKQAEEFRTAVQMLLEWLSEAEQTLRFRGVLPEEAETLQELLHTHRDFMQTVEEKRVDVNKAAGMGEAILAVCHPDCITTIKHWITIIRARFEEVLTWTKQHEQRLEGALTELLNNAALLEELLSWLQWAETTLVQRDTEPLPQDIPQLKTLITEHQVFMEEMTRKQPDVDKVTKTYKRKPAEPASGLAERRGARKQQQQQQQQQHAVQVTGGNPRLTQLCSRWQQVWLLALDRQRKLHDALDRLEEVQQTLKEFANFDFDVWRKKYMRWMNHKKSRVMDFFRRIDKDQDGKITRQEFIDGILASKFPTSKLEMSAVADIFDRDGDGYIDYYEFVAALHPNKDAYRPTTDADKIEDEVTRQVAQCKCAKRFQVEQIGENKYRFFLGNQFGDSQQLRLVRILRSTVMVRVGGGWMALDEFLVKNDPCRARGRTNLELREKFILPEGASQGLAAFRSRGRRSKPSSRTASPTRSSSSASQSAQSCTSLPSAPATPTASSRLKRPTFHSSRGSLTGENGGATPARTPTSASGPTSRAGSRAGSRASSRRGSDASDASELMETRSACSDTSDTPRRPGAKASKIPTMKKTPSPKTPAGKK</sequence>
<dbReference type="FunFam" id="1.10.238.10:FF:000013">
    <property type="entry name" value="Microtubule-actin cross-linking factor 1"/>
    <property type="match status" value="1"/>
</dbReference>
<dbReference type="GO" id="GO:0005198">
    <property type="term" value="F:structural molecule activity"/>
    <property type="evidence" value="ECO:0007669"/>
    <property type="project" value="TreeGrafter"/>
</dbReference>
<feature type="region of interest" description="Disordered" evidence="18">
    <location>
        <begin position="1971"/>
        <end position="2000"/>
    </location>
</feature>
<dbReference type="InterPro" id="IPR002048">
    <property type="entry name" value="EF_hand_dom"/>
</dbReference>
<dbReference type="GO" id="GO:0042060">
    <property type="term" value="P:wound healing"/>
    <property type="evidence" value="ECO:0007669"/>
    <property type="project" value="TreeGrafter"/>
</dbReference>
<keyword evidence="12" id="KW-0472">Membrane</keyword>
<keyword evidence="11" id="KW-0106">Calcium</keyword>
<reference evidence="23 24" key="1">
    <citation type="submission" date="2020-10" db="EMBL/GenBank/DDBJ databases">
        <title>Pygocentrus nattereri (red-bellied piranha) genome, fPygNat1, primary haplotype.</title>
        <authorList>
            <person name="Myers G."/>
            <person name="Meyer A."/>
            <person name="Karagic N."/>
            <person name="Pippel M."/>
            <person name="Winkler S."/>
            <person name="Tracey A."/>
            <person name="Wood J."/>
            <person name="Formenti G."/>
            <person name="Howe K."/>
            <person name="Fedrigo O."/>
            <person name="Jarvis E.D."/>
        </authorList>
    </citation>
    <scope>NUCLEOTIDE SEQUENCE [LARGE SCALE GENOMIC DNA]</scope>
</reference>
<reference evidence="23" key="2">
    <citation type="submission" date="2025-08" db="UniProtKB">
        <authorList>
            <consortium name="Ensembl"/>
        </authorList>
    </citation>
    <scope>IDENTIFICATION</scope>
</reference>
<feature type="coiled-coil region" evidence="17">
    <location>
        <begin position="4447"/>
        <end position="4527"/>
    </location>
</feature>
<evidence type="ECO:0000256" key="6">
    <source>
        <dbReference type="ARBA" id="ARBA00022490"/>
    </source>
</evidence>
<feature type="compositionally biased region" description="Basic and acidic residues" evidence="18">
    <location>
        <begin position="3425"/>
        <end position="3446"/>
    </location>
</feature>
<dbReference type="Gene3D" id="2.30.30.40">
    <property type="entry name" value="SH3 Domains"/>
    <property type="match status" value="1"/>
</dbReference>
<dbReference type="FunFam" id="1.20.58.60:FF:000092">
    <property type="entry name" value="microtubule-actin cross-linking factor 1 isoform X2"/>
    <property type="match status" value="1"/>
</dbReference>
<dbReference type="FunFam" id="1.10.418.10:FF:000017">
    <property type="entry name" value="Microtubule-actin cross-linking factor 1"/>
    <property type="match status" value="1"/>
</dbReference>
<evidence type="ECO:0000256" key="14">
    <source>
        <dbReference type="ARBA" id="ARBA00023212"/>
    </source>
</evidence>
<dbReference type="FunFam" id="1.20.58.60:FF:000009">
    <property type="entry name" value="dystonin isoform X1"/>
    <property type="match status" value="1"/>
</dbReference>
<dbReference type="Gene3D" id="1.10.418.10">
    <property type="entry name" value="Calponin-like domain"/>
    <property type="match status" value="2"/>
</dbReference>
<evidence type="ECO:0000259" key="22">
    <source>
        <dbReference type="PROSITE" id="PS51460"/>
    </source>
</evidence>
<feature type="compositionally biased region" description="Basic and acidic residues" evidence="18">
    <location>
        <begin position="1975"/>
        <end position="1993"/>
    </location>
</feature>
<dbReference type="Gene3D" id="1.10.238.10">
    <property type="entry name" value="EF-hand"/>
    <property type="match status" value="1"/>
</dbReference>
<dbReference type="InterPro" id="IPR036534">
    <property type="entry name" value="GAR_dom_sf"/>
</dbReference>
<dbReference type="Gene3D" id="1.20.58.60">
    <property type="match status" value="26"/>
</dbReference>
<dbReference type="Pfam" id="PF00307">
    <property type="entry name" value="CH"/>
    <property type="match status" value="2"/>
</dbReference>
<dbReference type="GO" id="GO:0005882">
    <property type="term" value="C:intermediate filament"/>
    <property type="evidence" value="ECO:0007669"/>
    <property type="project" value="TreeGrafter"/>
</dbReference>
<keyword evidence="10" id="KW-0677">Repeat</keyword>
<dbReference type="PROSITE" id="PS51460">
    <property type="entry name" value="GAR"/>
    <property type="match status" value="1"/>
</dbReference>
<feature type="region of interest" description="Disordered" evidence="18">
    <location>
        <begin position="6705"/>
        <end position="6850"/>
    </location>
</feature>
<dbReference type="CDD" id="cd00051">
    <property type="entry name" value="EFh"/>
    <property type="match status" value="1"/>
</dbReference>
<dbReference type="PROSITE" id="PS50002">
    <property type="entry name" value="SH3"/>
    <property type="match status" value="1"/>
</dbReference>
<evidence type="ECO:0000256" key="2">
    <source>
        <dbReference type="ARBA" id="ARBA00004245"/>
    </source>
</evidence>
<dbReference type="GO" id="GO:0045296">
    <property type="term" value="F:cadherin binding"/>
    <property type="evidence" value="ECO:0007669"/>
    <property type="project" value="TreeGrafter"/>
</dbReference>
<evidence type="ECO:0008006" key="25">
    <source>
        <dbReference type="Google" id="ProtNLM"/>
    </source>
</evidence>
<evidence type="ECO:0000256" key="1">
    <source>
        <dbReference type="ARBA" id="ARBA00004236"/>
    </source>
</evidence>
<dbReference type="PROSITE" id="PS00018">
    <property type="entry name" value="EF_HAND_1"/>
    <property type="match status" value="2"/>
</dbReference>
<dbReference type="Pfam" id="PF21097">
    <property type="entry name" value="SR_plectin_7"/>
    <property type="match status" value="1"/>
</dbReference>
<dbReference type="InterPro" id="IPR003108">
    <property type="entry name" value="GAR_dom"/>
</dbReference>
<evidence type="ECO:0000256" key="17">
    <source>
        <dbReference type="SAM" id="Coils"/>
    </source>
</evidence>
<organism evidence="23 24">
    <name type="scientific">Pygocentrus nattereri</name>
    <name type="common">Red-bellied piranha</name>
    <dbReference type="NCBI Taxonomy" id="42514"/>
    <lineage>
        <taxon>Eukaryota</taxon>
        <taxon>Metazoa</taxon>
        <taxon>Chordata</taxon>
        <taxon>Craniata</taxon>
        <taxon>Vertebrata</taxon>
        <taxon>Euteleostomi</taxon>
        <taxon>Actinopterygii</taxon>
        <taxon>Neopterygii</taxon>
        <taxon>Teleostei</taxon>
        <taxon>Ostariophysi</taxon>
        <taxon>Characiformes</taxon>
        <taxon>Characoidei</taxon>
        <taxon>Pygocentrus</taxon>
    </lineage>
</organism>
<evidence type="ECO:0000256" key="11">
    <source>
        <dbReference type="ARBA" id="ARBA00022837"/>
    </source>
</evidence>
<evidence type="ECO:0000256" key="12">
    <source>
        <dbReference type="ARBA" id="ARBA00023136"/>
    </source>
</evidence>
<dbReference type="GO" id="GO:0042995">
    <property type="term" value="C:cell projection"/>
    <property type="evidence" value="ECO:0007669"/>
    <property type="project" value="UniProtKB-SubCell"/>
</dbReference>
<dbReference type="InterPro" id="IPR041615">
    <property type="entry name" value="Desmoplakin_SH3"/>
</dbReference>
<keyword evidence="13" id="KW-0009">Actin-binding</keyword>
<dbReference type="FunFam" id="1.20.58.60:FF:000010">
    <property type="entry name" value="plectin isoform X2"/>
    <property type="match status" value="1"/>
</dbReference>
<dbReference type="InterPro" id="IPR001715">
    <property type="entry name" value="CH_dom"/>
</dbReference>
<dbReference type="GO" id="GO:0005509">
    <property type="term" value="F:calcium ion binding"/>
    <property type="evidence" value="ECO:0007669"/>
    <property type="project" value="InterPro"/>
</dbReference>
<dbReference type="SMART" id="SM00243">
    <property type="entry name" value="GAS2"/>
    <property type="match status" value="1"/>
</dbReference>
<dbReference type="InterPro" id="IPR036872">
    <property type="entry name" value="CH_dom_sf"/>
</dbReference>
<dbReference type="FunFam" id="2.30.30.40:FF:000011">
    <property type="entry name" value="Microtubule-actin cross-linking factor 1"/>
    <property type="match status" value="1"/>
</dbReference>
<dbReference type="Pfam" id="PF00681">
    <property type="entry name" value="Plectin"/>
    <property type="match status" value="7"/>
</dbReference>
<dbReference type="CDD" id="cd00176">
    <property type="entry name" value="SPEC"/>
    <property type="match status" value="11"/>
</dbReference>
<feature type="coiled-coil region" evidence="17">
    <location>
        <begin position="718"/>
        <end position="755"/>
    </location>
</feature>
<keyword evidence="15" id="KW-0966">Cell projection</keyword>
<dbReference type="FunFam" id="1.20.58.60:FF:000031">
    <property type="entry name" value="Microtubule-actin cross-linking factor 1"/>
    <property type="match status" value="1"/>
</dbReference>
<protein>
    <recommendedName>
        <fullName evidence="25">Microtubule actin crosslinking factor 1</fullName>
    </recommendedName>
</protein>
<feature type="compositionally biased region" description="Basic and acidic residues" evidence="18">
    <location>
        <begin position="14"/>
        <end position="24"/>
    </location>
</feature>
<dbReference type="Ensembl" id="ENSPNAT00000066375.1">
    <property type="protein sequence ID" value="ENSPNAP00000057134.1"/>
    <property type="gene ID" value="ENSPNAG00000008886.2"/>
</dbReference>
<evidence type="ECO:0000256" key="16">
    <source>
        <dbReference type="PROSITE-ProRule" id="PRU00192"/>
    </source>
</evidence>
<feature type="region of interest" description="Disordered" evidence="18">
    <location>
        <begin position="2875"/>
        <end position="2905"/>
    </location>
</feature>
<dbReference type="SMART" id="SM00054">
    <property type="entry name" value="EFh"/>
    <property type="match status" value="2"/>
</dbReference>
<dbReference type="PROSITE" id="PS00019">
    <property type="entry name" value="ACTININ_1"/>
    <property type="match status" value="1"/>
</dbReference>
<dbReference type="Gene3D" id="1.20.58.1060">
    <property type="match status" value="1"/>
</dbReference>
<dbReference type="InterPro" id="IPR035915">
    <property type="entry name" value="Plakin_repeat_sf"/>
</dbReference>
<dbReference type="Pfam" id="PF21019">
    <property type="entry name" value="Spectrin_3"/>
    <property type="match status" value="1"/>
</dbReference>
<feature type="coiled-coil region" evidence="17">
    <location>
        <begin position="4694"/>
        <end position="4749"/>
    </location>
</feature>
<feature type="compositionally biased region" description="Basic and acidic residues" evidence="18">
    <location>
        <begin position="2950"/>
        <end position="2962"/>
    </location>
</feature>
<evidence type="ECO:0000256" key="13">
    <source>
        <dbReference type="ARBA" id="ARBA00023203"/>
    </source>
</evidence>
<evidence type="ECO:0000313" key="23">
    <source>
        <dbReference type="Ensembl" id="ENSPNAP00000057134.1"/>
    </source>
</evidence>
<feature type="domain" description="Calponin-homology (CH)" evidence="20">
    <location>
        <begin position="195"/>
        <end position="299"/>
    </location>
</feature>
<feature type="domain" description="EF-hand" evidence="21">
    <location>
        <begin position="6563"/>
        <end position="6598"/>
    </location>
</feature>
<feature type="compositionally biased region" description="Polar residues" evidence="18">
    <location>
        <begin position="2878"/>
        <end position="2905"/>
    </location>
</feature>
<dbReference type="InterPro" id="IPR011992">
    <property type="entry name" value="EF-hand-dom_pair"/>
</dbReference>
<evidence type="ECO:0000313" key="24">
    <source>
        <dbReference type="Proteomes" id="UP001501920"/>
    </source>
</evidence>
<dbReference type="PANTHER" id="PTHR23169">
    <property type="entry name" value="ENVOPLAKIN"/>
    <property type="match status" value="1"/>
</dbReference>
<dbReference type="FunFam" id="1.20.58.60:FF:000016">
    <property type="entry name" value="Microtubule-actin cross-linking factor 1"/>
    <property type="match status" value="1"/>
</dbReference>
<keyword evidence="14" id="KW-0206">Cytoskeleton</keyword>
<feature type="region of interest" description="Disordered" evidence="18">
    <location>
        <begin position="2120"/>
        <end position="2157"/>
    </location>
</feature>
<dbReference type="SMART" id="SM00033">
    <property type="entry name" value="CH"/>
    <property type="match status" value="2"/>
</dbReference>
<feature type="compositionally biased region" description="Basic residues" evidence="18">
    <location>
        <begin position="2933"/>
        <end position="2944"/>
    </location>
</feature>
<evidence type="ECO:0000256" key="18">
    <source>
        <dbReference type="SAM" id="MobiDB-lite"/>
    </source>
</evidence>
<dbReference type="Pfam" id="PF00435">
    <property type="entry name" value="Spectrin"/>
    <property type="match status" value="17"/>
</dbReference>
<dbReference type="Proteomes" id="UP001501920">
    <property type="component" value="Chromosome 27"/>
</dbReference>
<feature type="region of interest" description="Disordered" evidence="18">
    <location>
        <begin position="6423"/>
        <end position="6465"/>
    </location>
</feature>
<feature type="coiled-coil region" evidence="17">
    <location>
        <begin position="1404"/>
        <end position="1434"/>
    </location>
</feature>
<dbReference type="FunFam" id="1.20.58.60:FF:000141">
    <property type="entry name" value="Microtubule-actin cross-linking factor 1"/>
    <property type="match status" value="1"/>
</dbReference>
<evidence type="ECO:0000256" key="4">
    <source>
        <dbReference type="ARBA" id="ARBA00022443"/>
    </source>
</evidence>
<dbReference type="FunFam" id="1.20.58.60:FF:000008">
    <property type="entry name" value="microtubule-actin cross-linking factor 1"/>
    <property type="match status" value="1"/>
</dbReference>
<dbReference type="PROSITE" id="PS50021">
    <property type="entry name" value="CH"/>
    <property type="match status" value="2"/>
</dbReference>
<dbReference type="Gene3D" id="3.30.920.20">
    <property type="entry name" value="Gas2-like domain"/>
    <property type="match status" value="1"/>
</dbReference>
<feature type="compositionally biased region" description="Polar residues" evidence="18">
    <location>
        <begin position="2814"/>
        <end position="2826"/>
    </location>
</feature>
<evidence type="ECO:0000256" key="7">
    <source>
        <dbReference type="ARBA" id="ARBA00022553"/>
    </source>
</evidence>
<feature type="coiled-coil region" evidence="17">
    <location>
        <begin position="478"/>
        <end position="523"/>
    </location>
</feature>
<name>A0AAR2K3U1_PYGNA</name>
<evidence type="ECO:0000256" key="3">
    <source>
        <dbReference type="ARBA" id="ARBA00004316"/>
    </source>
</evidence>
<dbReference type="GO" id="GO:0003779">
    <property type="term" value="F:actin binding"/>
    <property type="evidence" value="ECO:0007669"/>
    <property type="project" value="UniProtKB-KW"/>
</dbReference>
<dbReference type="CDD" id="cd21188">
    <property type="entry name" value="CH_PLEC-like_rpt1"/>
    <property type="match status" value="1"/>
</dbReference>
<feature type="domain" description="SH3" evidence="19">
    <location>
        <begin position="874"/>
        <end position="931"/>
    </location>
</feature>
<feature type="domain" description="GAR" evidence="22">
    <location>
        <begin position="6603"/>
        <end position="6681"/>
    </location>
</feature>
<feature type="coiled-coil region" evidence="17">
    <location>
        <begin position="1481"/>
        <end position="1508"/>
    </location>
</feature>
<dbReference type="GO" id="GO:0045104">
    <property type="term" value="P:intermediate filament cytoskeleton organization"/>
    <property type="evidence" value="ECO:0007669"/>
    <property type="project" value="InterPro"/>
</dbReference>
<proteinExistence type="predicted"/>
<feature type="compositionally biased region" description="Low complexity" evidence="18">
    <location>
        <begin position="6779"/>
        <end position="6796"/>
    </location>
</feature>
<dbReference type="GO" id="GO:0005737">
    <property type="term" value="C:cytoplasm"/>
    <property type="evidence" value="ECO:0007669"/>
    <property type="project" value="TreeGrafter"/>
</dbReference>
<dbReference type="FunFam" id="1.10.418.10:FF:000002">
    <property type="entry name" value="Microtubule-actin cross-linking factor 1"/>
    <property type="match status" value="1"/>
</dbReference>
<keyword evidence="6" id="KW-0963">Cytoplasm</keyword>
<dbReference type="FunFam" id="1.20.58.60:FF:000012">
    <property type="entry name" value="Microtubule-actin cross-linking factor 1"/>
    <property type="match status" value="1"/>
</dbReference>